<evidence type="ECO:0000259" key="5">
    <source>
        <dbReference type="SMART" id="SM01266"/>
    </source>
</evidence>
<dbReference type="InterPro" id="IPR011004">
    <property type="entry name" value="Trimer_LpxA-like_sf"/>
</dbReference>
<dbReference type="CDD" id="cd03357">
    <property type="entry name" value="LbH_MAT_GAT"/>
    <property type="match status" value="1"/>
</dbReference>
<keyword evidence="7" id="KW-1185">Reference proteome</keyword>
<dbReference type="SMART" id="SM01266">
    <property type="entry name" value="Mac"/>
    <property type="match status" value="1"/>
</dbReference>
<dbReference type="InterPro" id="IPR024688">
    <property type="entry name" value="Mac_dom"/>
</dbReference>
<dbReference type="OrthoDB" id="9815592at2"/>
<evidence type="ECO:0000256" key="1">
    <source>
        <dbReference type="ARBA" id="ARBA00007274"/>
    </source>
</evidence>
<comment type="similarity">
    <text evidence="1">Belongs to the transferase hexapeptide repeat family.</text>
</comment>
<accession>A0A5S3PCT0</accession>
<dbReference type="GO" id="GO:0016407">
    <property type="term" value="F:acetyltransferase activity"/>
    <property type="evidence" value="ECO:0007669"/>
    <property type="project" value="InterPro"/>
</dbReference>
<dbReference type="InterPro" id="IPR018357">
    <property type="entry name" value="Hexapep_transf_CS"/>
</dbReference>
<feature type="domain" description="Maltose/galactoside acetyltransferase" evidence="5">
    <location>
        <begin position="6"/>
        <end position="60"/>
    </location>
</feature>
<dbReference type="PANTHER" id="PTHR23416:SF23">
    <property type="entry name" value="ACETYLTRANSFERASE C18B11.09C-RELATED"/>
    <property type="match status" value="1"/>
</dbReference>
<dbReference type="InterPro" id="IPR001451">
    <property type="entry name" value="Hexapep"/>
</dbReference>
<keyword evidence="3" id="KW-0677">Repeat</keyword>
<reference evidence="6 7" key="1">
    <citation type="submission" date="2019-05" db="EMBL/GenBank/DDBJ databases">
        <title>Sulfitobacter sabulilitoris sp. nov., isolated from a marine sand.</title>
        <authorList>
            <person name="Yoon J.-H."/>
        </authorList>
    </citation>
    <scope>NUCLEOTIDE SEQUENCE [LARGE SCALE GENOMIC DNA]</scope>
    <source>
        <strain evidence="6 7">HSMS-29</strain>
    </source>
</reference>
<dbReference type="PROSITE" id="PS00101">
    <property type="entry name" value="HEXAPEP_TRANSFERASES"/>
    <property type="match status" value="1"/>
</dbReference>
<dbReference type="AlphaFoldDB" id="A0A5S3PCT0"/>
<evidence type="ECO:0000256" key="3">
    <source>
        <dbReference type="ARBA" id="ARBA00022737"/>
    </source>
</evidence>
<gene>
    <name evidence="6" type="ORF">FDT80_12960</name>
</gene>
<dbReference type="RefSeq" id="WP_138662738.1">
    <property type="nucleotide sequence ID" value="NZ_VANS01000003.1"/>
</dbReference>
<dbReference type="PANTHER" id="PTHR23416">
    <property type="entry name" value="SIALIC ACID SYNTHASE-RELATED"/>
    <property type="match status" value="1"/>
</dbReference>
<keyword evidence="2 6" id="KW-0808">Transferase</keyword>
<dbReference type="Pfam" id="PF12464">
    <property type="entry name" value="Mac"/>
    <property type="match status" value="1"/>
</dbReference>
<protein>
    <submittedName>
        <fullName evidence="6">Sugar O-acetyltransferase</fullName>
    </submittedName>
</protein>
<evidence type="ECO:0000256" key="4">
    <source>
        <dbReference type="ARBA" id="ARBA00023315"/>
    </source>
</evidence>
<dbReference type="Gene3D" id="2.160.10.10">
    <property type="entry name" value="Hexapeptide repeat proteins"/>
    <property type="match status" value="1"/>
</dbReference>
<keyword evidence="4" id="KW-0012">Acyltransferase</keyword>
<dbReference type="EMBL" id="VANS01000003">
    <property type="protein sequence ID" value="TMM51664.1"/>
    <property type="molecule type" value="Genomic_DNA"/>
</dbReference>
<evidence type="ECO:0000256" key="2">
    <source>
        <dbReference type="ARBA" id="ARBA00022679"/>
    </source>
</evidence>
<evidence type="ECO:0000313" key="6">
    <source>
        <dbReference type="EMBL" id="TMM51664.1"/>
    </source>
</evidence>
<proteinExistence type="inferred from homology"/>
<evidence type="ECO:0000313" key="7">
    <source>
        <dbReference type="Proteomes" id="UP000309550"/>
    </source>
</evidence>
<dbReference type="SUPFAM" id="SSF51161">
    <property type="entry name" value="Trimeric LpxA-like enzymes"/>
    <property type="match status" value="1"/>
</dbReference>
<dbReference type="Proteomes" id="UP000309550">
    <property type="component" value="Unassembled WGS sequence"/>
</dbReference>
<dbReference type="GO" id="GO:0008374">
    <property type="term" value="F:O-acyltransferase activity"/>
    <property type="evidence" value="ECO:0007669"/>
    <property type="project" value="TreeGrafter"/>
</dbReference>
<organism evidence="6 7">
    <name type="scientific">Sulfitobacter sabulilitoris</name>
    <dbReference type="NCBI Taxonomy" id="2562655"/>
    <lineage>
        <taxon>Bacteria</taxon>
        <taxon>Pseudomonadati</taxon>
        <taxon>Pseudomonadota</taxon>
        <taxon>Alphaproteobacteria</taxon>
        <taxon>Rhodobacterales</taxon>
        <taxon>Roseobacteraceae</taxon>
        <taxon>Sulfitobacter</taxon>
    </lineage>
</organism>
<sequence>MTDSAFDQMMRGAWYDGRDPALEALRATARRAMHAHRSLPPETRGAMAPDLKALLGSVGPDCFIEAPFHASYGCNIHLGAGVYLNAGVTILDSAAVTVGDRTMIGPAAQIYCADHHRDPAHRSAGIERGLPVTIGAQVWIGGAAVILPGVTIGDGAIIAAGAVVTRDVAAGAMARGTPARPAYQSP</sequence>
<name>A0A5S3PCT0_9RHOB</name>
<dbReference type="InterPro" id="IPR051159">
    <property type="entry name" value="Hexapeptide_acetyltransf"/>
</dbReference>
<comment type="caution">
    <text evidence="6">The sequence shown here is derived from an EMBL/GenBank/DDBJ whole genome shotgun (WGS) entry which is preliminary data.</text>
</comment>
<dbReference type="Pfam" id="PF00132">
    <property type="entry name" value="Hexapep"/>
    <property type="match status" value="1"/>
</dbReference>